<dbReference type="SUPFAM" id="SSF82689">
    <property type="entry name" value="Mechanosensitive channel protein MscS (YggB), C-terminal domain"/>
    <property type="match status" value="1"/>
</dbReference>
<evidence type="ECO:0000256" key="3">
    <source>
        <dbReference type="ARBA" id="ARBA00022475"/>
    </source>
</evidence>
<dbReference type="SUPFAM" id="SSF82861">
    <property type="entry name" value="Mechanosensitive channel protein MscS (YggB), transmembrane region"/>
    <property type="match status" value="1"/>
</dbReference>
<evidence type="ECO:0000256" key="2">
    <source>
        <dbReference type="ARBA" id="ARBA00008017"/>
    </source>
</evidence>
<dbReference type="Gene3D" id="1.10.287.1260">
    <property type="match status" value="1"/>
</dbReference>
<sequence>MIALIIIGIIWSSIFTGLGTTFANAAQSDPPNAQTTSNAQTKSDQQSLTNGSKARTLPNLEWVFEQFDTSKINTTFVRLDGRRLFRIATPAAQNITAESSSAEQRAKQIEMTLKDAIDDAVNRRPGSDLKVTSQVDSDSNLPIIYVDNKYLMTVTTLDGKVQGLQSQRTSQQIVQTIQTALSQAMTERQPQYLIKQGFVAGGISFIGGLLSLLFIRRKHQSIDRQQKLSTELESLCQADQPKSNNDTSSAASTQQHWDKIKLQQKLGTQKLKTRLYALVQVVLWSIIVAIIIGCFPQTRWLRPLLLATPLRMIAVIVGMYFFVRLGETIIDRILASVFQERQLLGKVTQRLSIRLDTLSQVLKSALALIISGAGVLAILATLGVDLVPVLAGAGIVGLAISFACQSLVKDVINGVLILLEDQYAVSDLVKIGNVTGAVETMNLRITQLRDAEGRLITIPNSTIDIVENLSKDWSRVNLTVDVDYRADPDRALFVLKRMAQQMYTESPWSSKIIEPPEVLGIDRLDHVGLQIRIWLKTLPLEQFTVAREFRRRLKRVMSDEDLGIGIPQQRLQAPNLSIENEPTDRAVTMSTANNSHIQPS</sequence>
<protein>
    <submittedName>
        <fullName evidence="12">Mechanosensitive ion channel family protein</fullName>
    </submittedName>
</protein>
<dbReference type="InterPro" id="IPR045276">
    <property type="entry name" value="YbiO_bact"/>
</dbReference>
<comment type="similarity">
    <text evidence="2">Belongs to the MscS (TC 1.A.23) family.</text>
</comment>
<dbReference type="EMBL" id="JADEXQ010000063">
    <property type="protein sequence ID" value="MBE9031441.1"/>
    <property type="molecule type" value="Genomic_DNA"/>
</dbReference>
<dbReference type="GO" id="GO:0005886">
    <property type="term" value="C:plasma membrane"/>
    <property type="evidence" value="ECO:0007669"/>
    <property type="project" value="UniProtKB-SubCell"/>
</dbReference>
<reference evidence="12" key="1">
    <citation type="submission" date="2020-10" db="EMBL/GenBank/DDBJ databases">
        <authorList>
            <person name="Castelo-Branco R."/>
            <person name="Eusebio N."/>
            <person name="Adriana R."/>
            <person name="Vieira A."/>
            <person name="Brugerolle De Fraissinette N."/>
            <person name="Rezende De Castro R."/>
            <person name="Schneider M.P."/>
            <person name="Vasconcelos V."/>
            <person name="Leao P.N."/>
        </authorList>
    </citation>
    <scope>NUCLEOTIDE SEQUENCE</scope>
    <source>
        <strain evidence="12">LEGE 11480</strain>
    </source>
</reference>
<dbReference type="SUPFAM" id="SSF50182">
    <property type="entry name" value="Sm-like ribonucleoproteins"/>
    <property type="match status" value="1"/>
</dbReference>
<keyword evidence="3" id="KW-1003">Cell membrane</keyword>
<evidence type="ECO:0000256" key="4">
    <source>
        <dbReference type="ARBA" id="ARBA00022692"/>
    </source>
</evidence>
<dbReference type="Gene3D" id="2.30.30.60">
    <property type="match status" value="1"/>
</dbReference>
<evidence type="ECO:0000256" key="5">
    <source>
        <dbReference type="ARBA" id="ARBA00022989"/>
    </source>
</evidence>
<accession>A0A928Z3E5</accession>
<keyword evidence="9" id="KW-0732">Signal</keyword>
<feature type="chain" id="PRO_5038060837" evidence="9">
    <location>
        <begin position="26"/>
        <end position="600"/>
    </location>
</feature>
<feature type="transmembrane region" description="Helical" evidence="8">
    <location>
        <begin position="304"/>
        <end position="323"/>
    </location>
</feature>
<dbReference type="PANTHER" id="PTHR30460:SF0">
    <property type="entry name" value="MODERATE CONDUCTANCE MECHANOSENSITIVE CHANNEL YBIO"/>
    <property type="match status" value="1"/>
</dbReference>
<feature type="domain" description="Mechanosensitive ion channel MscS" evidence="10">
    <location>
        <begin position="407"/>
        <end position="471"/>
    </location>
</feature>
<keyword evidence="13" id="KW-1185">Reference proteome</keyword>
<name>A0A928Z3E5_9CYAN</name>
<dbReference type="InterPro" id="IPR011014">
    <property type="entry name" value="MscS_channel_TM-2"/>
</dbReference>
<comment type="caution">
    <text evidence="12">The sequence shown here is derived from an EMBL/GenBank/DDBJ whole genome shotgun (WGS) entry which is preliminary data.</text>
</comment>
<evidence type="ECO:0000259" key="11">
    <source>
        <dbReference type="Pfam" id="PF21082"/>
    </source>
</evidence>
<feature type="transmembrane region" description="Helical" evidence="8">
    <location>
        <begin position="197"/>
        <end position="215"/>
    </location>
</feature>
<proteinExistence type="inferred from homology"/>
<evidence type="ECO:0000256" key="7">
    <source>
        <dbReference type="SAM" id="MobiDB-lite"/>
    </source>
</evidence>
<dbReference type="InterPro" id="IPR023408">
    <property type="entry name" value="MscS_beta-dom_sf"/>
</dbReference>
<dbReference type="GO" id="GO:0008381">
    <property type="term" value="F:mechanosensitive monoatomic ion channel activity"/>
    <property type="evidence" value="ECO:0007669"/>
    <property type="project" value="InterPro"/>
</dbReference>
<dbReference type="Proteomes" id="UP000625316">
    <property type="component" value="Unassembled WGS sequence"/>
</dbReference>
<evidence type="ECO:0000256" key="6">
    <source>
        <dbReference type="ARBA" id="ARBA00023136"/>
    </source>
</evidence>
<organism evidence="12 13">
    <name type="scientific">Romeriopsis navalis LEGE 11480</name>
    <dbReference type="NCBI Taxonomy" id="2777977"/>
    <lineage>
        <taxon>Bacteria</taxon>
        <taxon>Bacillati</taxon>
        <taxon>Cyanobacteriota</taxon>
        <taxon>Cyanophyceae</taxon>
        <taxon>Leptolyngbyales</taxon>
        <taxon>Leptolyngbyaceae</taxon>
        <taxon>Romeriopsis</taxon>
        <taxon>Romeriopsis navalis</taxon>
    </lineage>
</organism>
<evidence type="ECO:0000313" key="12">
    <source>
        <dbReference type="EMBL" id="MBE9031441.1"/>
    </source>
</evidence>
<feature type="transmembrane region" description="Helical" evidence="8">
    <location>
        <begin position="386"/>
        <end position="408"/>
    </location>
</feature>
<evidence type="ECO:0000313" key="13">
    <source>
        <dbReference type="Proteomes" id="UP000625316"/>
    </source>
</evidence>
<dbReference type="FunFam" id="2.30.30.60:FF:000001">
    <property type="entry name" value="MscS Mechanosensitive ion channel"/>
    <property type="match status" value="1"/>
</dbReference>
<dbReference type="Pfam" id="PF00924">
    <property type="entry name" value="MS_channel_2nd"/>
    <property type="match status" value="1"/>
</dbReference>
<feature type="region of interest" description="Disordered" evidence="7">
    <location>
        <begin position="27"/>
        <end position="51"/>
    </location>
</feature>
<dbReference type="InterPro" id="IPR011066">
    <property type="entry name" value="MscS_channel_C_sf"/>
</dbReference>
<evidence type="ECO:0000259" key="10">
    <source>
        <dbReference type="Pfam" id="PF00924"/>
    </source>
</evidence>
<feature type="transmembrane region" description="Helical" evidence="8">
    <location>
        <begin position="275"/>
        <end position="298"/>
    </location>
</feature>
<evidence type="ECO:0000256" key="9">
    <source>
        <dbReference type="SAM" id="SignalP"/>
    </source>
</evidence>
<dbReference type="Gene3D" id="3.30.70.100">
    <property type="match status" value="1"/>
</dbReference>
<dbReference type="Pfam" id="PF21082">
    <property type="entry name" value="MS_channel_3rd"/>
    <property type="match status" value="1"/>
</dbReference>
<feature type="domain" description="Mechanosensitive ion channel MscS C-terminal" evidence="11">
    <location>
        <begin position="476"/>
        <end position="563"/>
    </location>
</feature>
<dbReference type="InterPro" id="IPR010920">
    <property type="entry name" value="LSM_dom_sf"/>
</dbReference>
<feature type="signal peptide" evidence="9">
    <location>
        <begin position="1"/>
        <end position="25"/>
    </location>
</feature>
<keyword evidence="4 8" id="KW-0812">Transmembrane</keyword>
<keyword evidence="6 8" id="KW-0472">Membrane</keyword>
<dbReference type="InterPro" id="IPR006685">
    <property type="entry name" value="MscS_channel_2nd"/>
</dbReference>
<comment type="subcellular location">
    <subcellularLocation>
        <location evidence="1">Cell membrane</location>
        <topology evidence="1">Multi-pass membrane protein</topology>
    </subcellularLocation>
</comment>
<keyword evidence="5 8" id="KW-1133">Transmembrane helix</keyword>
<evidence type="ECO:0000256" key="1">
    <source>
        <dbReference type="ARBA" id="ARBA00004651"/>
    </source>
</evidence>
<dbReference type="AlphaFoldDB" id="A0A928Z3E5"/>
<feature type="transmembrane region" description="Helical" evidence="8">
    <location>
        <begin position="361"/>
        <end position="380"/>
    </location>
</feature>
<evidence type="ECO:0000256" key="8">
    <source>
        <dbReference type="SAM" id="Phobius"/>
    </source>
</evidence>
<dbReference type="InterPro" id="IPR049278">
    <property type="entry name" value="MS_channel_C"/>
</dbReference>
<dbReference type="PANTHER" id="PTHR30460">
    <property type="entry name" value="MODERATE CONDUCTANCE MECHANOSENSITIVE CHANNEL YBIO"/>
    <property type="match status" value="1"/>
</dbReference>
<gene>
    <name evidence="12" type="ORF">IQ266_17035</name>
</gene>